<reference evidence="2 3" key="1">
    <citation type="submission" date="2024-01" db="EMBL/GenBank/DDBJ databases">
        <authorList>
            <person name="Deng Y."/>
            <person name="Su J."/>
        </authorList>
    </citation>
    <scope>NUCLEOTIDE SEQUENCE [LARGE SCALE GENOMIC DNA]</scope>
    <source>
        <strain evidence="2 3">CPCC 100088</strain>
    </source>
</reference>
<dbReference type="SUPFAM" id="SSF51294">
    <property type="entry name" value="Hedgehog/intein (Hint) domain"/>
    <property type="match status" value="1"/>
</dbReference>
<accession>A0ABV1SC79</accession>
<gene>
    <name evidence="2" type="ORF">VSX56_00360</name>
</gene>
<dbReference type="Pfam" id="PF13403">
    <property type="entry name" value="Hint_2"/>
    <property type="match status" value="1"/>
</dbReference>
<dbReference type="Gene3D" id="2.170.16.10">
    <property type="entry name" value="Hedgehog/Intein (Hint) domain"/>
    <property type="match status" value="1"/>
</dbReference>
<evidence type="ECO:0000259" key="1">
    <source>
        <dbReference type="Pfam" id="PF13403"/>
    </source>
</evidence>
<protein>
    <submittedName>
        <fullName evidence="2">Hint domain-containing protein</fullName>
    </submittedName>
</protein>
<dbReference type="InterPro" id="IPR036844">
    <property type="entry name" value="Hint_dom_sf"/>
</dbReference>
<organism evidence="2 3">
    <name type="scientific">Thioclava kandeliae</name>
    <dbReference type="NCBI Taxonomy" id="3070818"/>
    <lineage>
        <taxon>Bacteria</taxon>
        <taxon>Pseudomonadati</taxon>
        <taxon>Pseudomonadota</taxon>
        <taxon>Alphaproteobacteria</taxon>
        <taxon>Rhodobacterales</taxon>
        <taxon>Paracoccaceae</taxon>
        <taxon>Thioclava</taxon>
    </lineage>
</organism>
<dbReference type="InterPro" id="IPR028992">
    <property type="entry name" value="Hedgehog/Intein_dom"/>
</dbReference>
<sequence>MPTRTRDLTNMQTYEGSLLGLSDTLVVSNLQDSSDGTLTFDDNDGDGNIDWDAGESATWDDDGTADEATYIGSGTVTSAVSLNVLGLSLDIELGSSVNVTAWEADGNTYLYYPDGDQAELLDGLVTQLTDAISPTLLTTVLNALGVSSLLEYVEQNAVLTFDLSAGTSIQFPVCFAAGTQIETEDGPVDVETLTPGCRIRTMDHGYQPLKWIGTRHLSRRSLERNPKLRPIRIEKNALGRGLPEQDLVVSPQHRILVRSKISQRMFGQLEVLVPANKLTSLEGVSPLEDVESVDYYHLLFDQHEIVFSNGAASESLYTGPQALKSLSPEAFEEVQTLFPELCAEDHRPIPARFLPEKGKVVKKLVARHQSNHKPLYA</sequence>
<dbReference type="Proteomes" id="UP001438953">
    <property type="component" value="Unassembled WGS sequence"/>
</dbReference>
<dbReference type="RefSeq" id="WP_350934005.1">
    <property type="nucleotide sequence ID" value="NZ_JAYWLC010000001.1"/>
</dbReference>
<keyword evidence="3" id="KW-1185">Reference proteome</keyword>
<reference evidence="2 3" key="2">
    <citation type="submission" date="2024-06" db="EMBL/GenBank/DDBJ databases">
        <title>Thioclava kandeliae sp. nov. from a rhizosphere soil sample of Kandelia candel in a mangrove.</title>
        <authorList>
            <person name="Mu T."/>
        </authorList>
    </citation>
    <scope>NUCLEOTIDE SEQUENCE [LARGE SCALE GENOMIC DNA]</scope>
    <source>
        <strain evidence="2 3">CPCC 100088</strain>
    </source>
</reference>
<evidence type="ECO:0000313" key="3">
    <source>
        <dbReference type="Proteomes" id="UP001438953"/>
    </source>
</evidence>
<comment type="caution">
    <text evidence="2">The sequence shown here is derived from an EMBL/GenBank/DDBJ whole genome shotgun (WGS) entry which is preliminary data.</text>
</comment>
<name>A0ABV1SC79_9RHOB</name>
<dbReference type="EMBL" id="JAYWLC010000001">
    <property type="protein sequence ID" value="MER5170211.1"/>
    <property type="molecule type" value="Genomic_DNA"/>
</dbReference>
<proteinExistence type="predicted"/>
<feature type="domain" description="Hedgehog/Intein (Hint)" evidence="1">
    <location>
        <begin position="173"/>
        <end position="319"/>
    </location>
</feature>
<evidence type="ECO:0000313" key="2">
    <source>
        <dbReference type="EMBL" id="MER5170211.1"/>
    </source>
</evidence>